<accession>A0A4Y7SKW6</accession>
<feature type="transmembrane region" description="Helical" evidence="1">
    <location>
        <begin position="442"/>
        <end position="464"/>
    </location>
</feature>
<comment type="caution">
    <text evidence="3">The sequence shown here is derived from an EMBL/GenBank/DDBJ whole genome shotgun (WGS) entry which is preliminary data.</text>
</comment>
<gene>
    <name evidence="3" type="ORF">FA13DRAFT_1515896</name>
</gene>
<evidence type="ECO:0000313" key="4">
    <source>
        <dbReference type="Proteomes" id="UP000298030"/>
    </source>
</evidence>
<protein>
    <submittedName>
        <fullName evidence="3">Uncharacterized protein</fullName>
    </submittedName>
</protein>
<feature type="transmembrane region" description="Helical" evidence="1">
    <location>
        <begin position="111"/>
        <end position="130"/>
    </location>
</feature>
<feature type="signal peptide" evidence="2">
    <location>
        <begin position="1"/>
        <end position="19"/>
    </location>
</feature>
<feature type="transmembrane region" description="Helical" evidence="1">
    <location>
        <begin position="197"/>
        <end position="217"/>
    </location>
</feature>
<feature type="transmembrane region" description="Helical" evidence="1">
    <location>
        <begin position="406"/>
        <end position="430"/>
    </location>
</feature>
<keyword evidence="1" id="KW-0812">Transmembrane</keyword>
<keyword evidence="1" id="KW-1133">Transmembrane helix</keyword>
<organism evidence="3 4">
    <name type="scientific">Coprinellus micaceus</name>
    <name type="common">Glistening ink-cap mushroom</name>
    <name type="synonym">Coprinus micaceus</name>
    <dbReference type="NCBI Taxonomy" id="71717"/>
    <lineage>
        <taxon>Eukaryota</taxon>
        <taxon>Fungi</taxon>
        <taxon>Dikarya</taxon>
        <taxon>Basidiomycota</taxon>
        <taxon>Agaricomycotina</taxon>
        <taxon>Agaricomycetes</taxon>
        <taxon>Agaricomycetidae</taxon>
        <taxon>Agaricales</taxon>
        <taxon>Agaricineae</taxon>
        <taxon>Psathyrellaceae</taxon>
        <taxon>Coprinellus</taxon>
    </lineage>
</organism>
<dbReference type="AlphaFoldDB" id="A0A4Y7SKW6"/>
<dbReference type="Proteomes" id="UP000298030">
    <property type="component" value="Unassembled WGS sequence"/>
</dbReference>
<keyword evidence="4" id="KW-1185">Reference proteome</keyword>
<feature type="transmembrane region" description="Helical" evidence="1">
    <location>
        <begin position="237"/>
        <end position="254"/>
    </location>
</feature>
<dbReference type="STRING" id="71717.A0A4Y7SKW6"/>
<name>A0A4Y7SKW6_COPMI</name>
<keyword evidence="2" id="KW-0732">Signal</keyword>
<sequence length="589" mass="66258">MRLFPVVLLCALATTTAYGVDFDRCLKSVQNGDHGTGRIGATDNEGNILNDVQNAIGLTYTLCVQACGGGPEPFDWSTFSREFSAWLLPWLALISQLPFGPKDRLDNIESVLLTVGSPTLAAYSLALTVLNGRWIARRFSKYTYPNVRNAVRALSSLQQAPIQVSDRDGLLASLIVLPQNDEWWKELIEWLEYPHTWSVSAVTSIAWVVIAYAFTVVDSFTGDLSPDWVRNTCGQSVASIWLWLLPVVVGWLLVSPKCNEERLRNAMLRANLLAYVATDSQVLLARRLSKDHHAIDLALVELEDDNLRVDERNTAPVYNFARFLPWVQSVETILLCLEAASARCERHESVDNDNEWVLTQPNEKPDMRHRMGNLRQVARYCTMEGLQLHPSRKSRGRWGPNVRSRIITASLFALFLQWGTWAAIIIVYFTPTTGLGCRSASYILFGVLSTLVWMLLLASSLLSHCVTASRPNRACRWLSIELRRLGKLVATFNALWIVATCFFQFTNFYDNCYCNSAVFGRRHSAFNVIVIVFGDTSRRMWDAWIGGTFLGSGVAIIFVTFVVLHINPTLPKELESQSQTEDICVCRCN</sequence>
<dbReference type="OrthoDB" id="5392263at2759"/>
<evidence type="ECO:0000256" key="2">
    <source>
        <dbReference type="SAM" id="SignalP"/>
    </source>
</evidence>
<reference evidence="3 4" key="1">
    <citation type="journal article" date="2019" name="Nat. Ecol. Evol.">
        <title>Megaphylogeny resolves global patterns of mushroom evolution.</title>
        <authorList>
            <person name="Varga T."/>
            <person name="Krizsan K."/>
            <person name="Foldi C."/>
            <person name="Dima B."/>
            <person name="Sanchez-Garcia M."/>
            <person name="Sanchez-Ramirez S."/>
            <person name="Szollosi G.J."/>
            <person name="Szarkandi J.G."/>
            <person name="Papp V."/>
            <person name="Albert L."/>
            <person name="Andreopoulos W."/>
            <person name="Angelini C."/>
            <person name="Antonin V."/>
            <person name="Barry K.W."/>
            <person name="Bougher N.L."/>
            <person name="Buchanan P."/>
            <person name="Buyck B."/>
            <person name="Bense V."/>
            <person name="Catcheside P."/>
            <person name="Chovatia M."/>
            <person name="Cooper J."/>
            <person name="Damon W."/>
            <person name="Desjardin D."/>
            <person name="Finy P."/>
            <person name="Geml J."/>
            <person name="Haridas S."/>
            <person name="Hughes K."/>
            <person name="Justo A."/>
            <person name="Karasinski D."/>
            <person name="Kautmanova I."/>
            <person name="Kiss B."/>
            <person name="Kocsube S."/>
            <person name="Kotiranta H."/>
            <person name="LaButti K.M."/>
            <person name="Lechner B.E."/>
            <person name="Liimatainen K."/>
            <person name="Lipzen A."/>
            <person name="Lukacs Z."/>
            <person name="Mihaltcheva S."/>
            <person name="Morgado L.N."/>
            <person name="Niskanen T."/>
            <person name="Noordeloos M.E."/>
            <person name="Ohm R.A."/>
            <person name="Ortiz-Santana B."/>
            <person name="Ovrebo C."/>
            <person name="Racz N."/>
            <person name="Riley R."/>
            <person name="Savchenko A."/>
            <person name="Shiryaev A."/>
            <person name="Soop K."/>
            <person name="Spirin V."/>
            <person name="Szebenyi C."/>
            <person name="Tomsovsky M."/>
            <person name="Tulloss R.E."/>
            <person name="Uehling J."/>
            <person name="Grigoriev I.V."/>
            <person name="Vagvolgyi C."/>
            <person name="Papp T."/>
            <person name="Martin F.M."/>
            <person name="Miettinen O."/>
            <person name="Hibbett D.S."/>
            <person name="Nagy L.G."/>
        </authorList>
    </citation>
    <scope>NUCLEOTIDE SEQUENCE [LARGE SCALE GENOMIC DNA]</scope>
    <source>
        <strain evidence="3 4">FP101781</strain>
    </source>
</reference>
<feature type="transmembrane region" description="Helical" evidence="1">
    <location>
        <begin position="485"/>
        <end position="505"/>
    </location>
</feature>
<feature type="chain" id="PRO_5021301782" evidence="2">
    <location>
        <begin position="20"/>
        <end position="589"/>
    </location>
</feature>
<proteinExistence type="predicted"/>
<evidence type="ECO:0000256" key="1">
    <source>
        <dbReference type="SAM" id="Phobius"/>
    </source>
</evidence>
<evidence type="ECO:0000313" key="3">
    <source>
        <dbReference type="EMBL" id="TEB22412.1"/>
    </source>
</evidence>
<feature type="transmembrane region" description="Helical" evidence="1">
    <location>
        <begin position="543"/>
        <end position="564"/>
    </location>
</feature>
<dbReference type="EMBL" id="QPFP01000092">
    <property type="protein sequence ID" value="TEB22412.1"/>
    <property type="molecule type" value="Genomic_DNA"/>
</dbReference>
<keyword evidence="1" id="KW-0472">Membrane</keyword>